<dbReference type="HOGENOM" id="CLU_2213945_0_0_1"/>
<dbReference type="PaxDb" id="65489-OBART03G11870.1"/>
<name>A0A0D3FGN5_9ORYZ</name>
<evidence type="ECO:0000313" key="1">
    <source>
        <dbReference type="EnsemblPlants" id="OBART03G11870.1"/>
    </source>
</evidence>
<dbReference type="EnsemblPlants" id="OBART03G11870.1">
    <property type="protein sequence ID" value="OBART03G11870.1"/>
    <property type="gene ID" value="OBART03G11870"/>
</dbReference>
<protein>
    <submittedName>
        <fullName evidence="1">Uncharacterized protein</fullName>
    </submittedName>
</protein>
<dbReference type="Proteomes" id="UP000026960">
    <property type="component" value="Chromosome 3"/>
</dbReference>
<organism evidence="1">
    <name type="scientific">Oryza barthii</name>
    <dbReference type="NCBI Taxonomy" id="65489"/>
    <lineage>
        <taxon>Eukaryota</taxon>
        <taxon>Viridiplantae</taxon>
        <taxon>Streptophyta</taxon>
        <taxon>Embryophyta</taxon>
        <taxon>Tracheophyta</taxon>
        <taxon>Spermatophyta</taxon>
        <taxon>Magnoliopsida</taxon>
        <taxon>Liliopsida</taxon>
        <taxon>Poales</taxon>
        <taxon>Poaceae</taxon>
        <taxon>BOP clade</taxon>
        <taxon>Oryzoideae</taxon>
        <taxon>Oryzeae</taxon>
        <taxon>Oryzinae</taxon>
        <taxon>Oryza</taxon>
    </lineage>
</organism>
<sequence length="107" mass="11562">MPAAPTGLPPNHECCCCSSSSSSWYYRLPLLRGVAAAGGCENAGDWALTRLKPIHPPNQLAGHGEGTGVVEEGRWRICGCVTSIWDLDELGGLFLKWFLGASWFKEV</sequence>
<dbReference type="AlphaFoldDB" id="A0A0D3FGN5"/>
<reference evidence="1" key="1">
    <citation type="journal article" date="2009" name="Rice">
        <title>De Novo Next Generation Sequencing of Plant Genomes.</title>
        <authorList>
            <person name="Rounsley S."/>
            <person name="Marri P.R."/>
            <person name="Yu Y."/>
            <person name="He R."/>
            <person name="Sisneros N."/>
            <person name="Goicoechea J.L."/>
            <person name="Lee S.J."/>
            <person name="Angelova A."/>
            <person name="Kudrna D."/>
            <person name="Luo M."/>
            <person name="Affourtit J."/>
            <person name="Desany B."/>
            <person name="Knight J."/>
            <person name="Niazi F."/>
            <person name="Egholm M."/>
            <person name="Wing R.A."/>
        </authorList>
    </citation>
    <scope>NUCLEOTIDE SEQUENCE [LARGE SCALE GENOMIC DNA]</scope>
    <source>
        <strain evidence="1">cv. IRGC 105608</strain>
    </source>
</reference>
<reference evidence="1" key="2">
    <citation type="submission" date="2015-03" db="UniProtKB">
        <authorList>
            <consortium name="EnsemblPlants"/>
        </authorList>
    </citation>
    <scope>IDENTIFICATION</scope>
</reference>
<proteinExistence type="predicted"/>
<accession>A0A0D3FGN5</accession>
<dbReference type="Gramene" id="OBART03G11870.1">
    <property type="protein sequence ID" value="OBART03G11870.1"/>
    <property type="gene ID" value="OBART03G11870"/>
</dbReference>
<keyword evidence="2" id="KW-1185">Reference proteome</keyword>
<evidence type="ECO:0000313" key="2">
    <source>
        <dbReference type="Proteomes" id="UP000026960"/>
    </source>
</evidence>